<dbReference type="CDD" id="cd07731">
    <property type="entry name" value="ComA-like_MBL-fold"/>
    <property type="match status" value="1"/>
</dbReference>
<dbReference type="GO" id="GO:0005886">
    <property type="term" value="C:plasma membrane"/>
    <property type="evidence" value="ECO:0007669"/>
    <property type="project" value="UniProtKB-SubCell"/>
</dbReference>
<feature type="transmembrane region" description="Helical" evidence="6">
    <location>
        <begin position="379"/>
        <end position="402"/>
    </location>
</feature>
<dbReference type="InterPro" id="IPR036866">
    <property type="entry name" value="RibonucZ/Hydroxyglut_hydro"/>
</dbReference>
<dbReference type="InterPro" id="IPR052159">
    <property type="entry name" value="Competence_DNA_uptake"/>
</dbReference>
<keyword evidence="5 6" id="KW-0472">Membrane</keyword>
<protein>
    <submittedName>
        <fullName evidence="9">Unannotated protein</fullName>
    </submittedName>
</protein>
<feature type="transmembrane region" description="Helical" evidence="6">
    <location>
        <begin position="511"/>
        <end position="529"/>
    </location>
</feature>
<keyword evidence="3 6" id="KW-0812">Transmembrane</keyword>
<dbReference type="NCBIfam" id="TIGR00360">
    <property type="entry name" value="ComEC_N-term"/>
    <property type="match status" value="1"/>
</dbReference>
<evidence type="ECO:0000256" key="6">
    <source>
        <dbReference type="SAM" id="Phobius"/>
    </source>
</evidence>
<dbReference type="Pfam" id="PF00753">
    <property type="entry name" value="Lactamase_B"/>
    <property type="match status" value="1"/>
</dbReference>
<feature type="domain" description="ComEC/Rec2-related protein" evidence="8">
    <location>
        <begin position="230"/>
        <end position="499"/>
    </location>
</feature>
<evidence type="ECO:0000313" key="9">
    <source>
        <dbReference type="EMBL" id="CAB4654445.1"/>
    </source>
</evidence>
<feature type="transmembrane region" description="Helical" evidence="6">
    <location>
        <begin position="282"/>
        <end position="298"/>
    </location>
</feature>
<feature type="transmembrane region" description="Helical" evidence="6">
    <location>
        <begin position="27"/>
        <end position="46"/>
    </location>
</feature>
<feature type="transmembrane region" description="Helical" evidence="6">
    <location>
        <begin position="422"/>
        <end position="439"/>
    </location>
</feature>
<evidence type="ECO:0000256" key="1">
    <source>
        <dbReference type="ARBA" id="ARBA00004651"/>
    </source>
</evidence>
<evidence type="ECO:0000259" key="8">
    <source>
        <dbReference type="Pfam" id="PF03772"/>
    </source>
</evidence>
<dbReference type="AlphaFoldDB" id="A0A6J6L246"/>
<dbReference type="InterPro" id="IPR004797">
    <property type="entry name" value="Competence_ComEC/Rec2"/>
</dbReference>
<dbReference type="EMBL" id="CAEZWD010000118">
    <property type="protein sequence ID" value="CAB4654445.1"/>
    <property type="molecule type" value="Genomic_DNA"/>
</dbReference>
<evidence type="ECO:0000259" key="7">
    <source>
        <dbReference type="Pfam" id="PF00753"/>
    </source>
</evidence>
<keyword evidence="4 6" id="KW-1133">Transmembrane helix</keyword>
<comment type="subcellular location">
    <subcellularLocation>
        <location evidence="1">Cell membrane</location>
        <topology evidence="1">Multi-pass membrane protein</topology>
    </subcellularLocation>
</comment>
<dbReference type="Pfam" id="PF03772">
    <property type="entry name" value="Competence"/>
    <property type="match status" value="1"/>
</dbReference>
<dbReference type="InterPro" id="IPR004477">
    <property type="entry name" value="ComEC_N"/>
</dbReference>
<name>A0A6J6L246_9ZZZZ</name>
<accession>A0A6J6L246</accession>
<evidence type="ECO:0000256" key="3">
    <source>
        <dbReference type="ARBA" id="ARBA00022692"/>
    </source>
</evidence>
<feature type="transmembrane region" description="Helical" evidence="6">
    <location>
        <begin position="251"/>
        <end position="273"/>
    </location>
</feature>
<feature type="transmembrane region" description="Helical" evidence="6">
    <location>
        <begin position="350"/>
        <end position="367"/>
    </location>
</feature>
<evidence type="ECO:0000256" key="5">
    <source>
        <dbReference type="ARBA" id="ARBA00023136"/>
    </source>
</evidence>
<dbReference type="PANTHER" id="PTHR30619">
    <property type="entry name" value="DNA INTERNALIZATION/COMPETENCE PROTEIN COMEC/REC2"/>
    <property type="match status" value="1"/>
</dbReference>
<dbReference type="InterPro" id="IPR035681">
    <property type="entry name" value="ComA-like_MBL"/>
</dbReference>
<proteinExistence type="predicted"/>
<feature type="transmembrane region" description="Helical" evidence="6">
    <location>
        <begin position="58"/>
        <end position="79"/>
    </location>
</feature>
<dbReference type="Gene3D" id="3.60.15.10">
    <property type="entry name" value="Ribonuclease Z/Hydroxyacylglutathione hydrolase-like"/>
    <property type="match status" value="1"/>
</dbReference>
<feature type="domain" description="Metallo-beta-lactamase" evidence="7">
    <location>
        <begin position="543"/>
        <end position="693"/>
    </location>
</feature>
<feature type="transmembrane region" description="Helical" evidence="6">
    <location>
        <begin position="480"/>
        <end position="499"/>
    </location>
</feature>
<sequence length="786" mass="83772">MDFRLSSLAVATWLSAAIVITSVGLANPVWVSAMCATFILVARVFIQKFSSDLIETKTLLAMILLGTLLGTGIAVLRILPLTTGPIAQASQSNSVVSGIATITSDPVVTHSKEALNWNDRKLLRITLRIDSLTARGKTFNVGSPVMSFITEPELIAVAENYIPGQRFEFSGKLTPAPIGKPFAGYLKLLEPPGLIQTAPRYQMLAADLRSGLHESLRFSSDAAQGLVPGLALGDSSALKPELAKQMKAAGLTHLIAVSGTNVTLLIVVVLAVLRGFRVNRNWQYFATVIALLAFVVLVRPQPSVLRATVMGLVALAATYSKSNRSPVPALSVAVIALVALDPWLAVSYGFALSVAATAGLILWVNRIQTFLDRTIPKRVPLWIIQTLTVTIAAQFSVFPILVALGSPISLSSIPANMLTVPLAGPAMVLGLLAALVTPLSQVLGTAIAWVAGCFAHLIAIVAQLSSAIDWLVIPWPAGKFGIALALLSASGVVQVGLAWRRLTAMQQSQSVSIALAALVLLWINPSFTLKQWPVPNWVMVSCDVGQGDATVIRVGRNEAVVVDVGGDAKAIDRCLSDLRIKRIPVLLLTHFHADHVGGLEGAISNREVGQIRVSPLNDPPSTTEFVTDVLARLNQKSTVMTYPERFVINGVSFTCIWPSELILGQGSDANNASVAIAVEVNGISILLAGDIEPPAQDKIVRDLPATDFDVIKVAHHGSRYQSSDFASWANAEVAFISVGIDNDYGHPAPETISLYELTGSQVFRTDLGGDLVVSIQDSQIRVATRR</sequence>
<feature type="transmembrane region" description="Helical" evidence="6">
    <location>
        <begin position="446"/>
        <end position="468"/>
    </location>
</feature>
<organism evidence="9">
    <name type="scientific">freshwater metagenome</name>
    <dbReference type="NCBI Taxonomy" id="449393"/>
    <lineage>
        <taxon>unclassified sequences</taxon>
        <taxon>metagenomes</taxon>
        <taxon>ecological metagenomes</taxon>
    </lineage>
</organism>
<keyword evidence="2" id="KW-1003">Cell membrane</keyword>
<gene>
    <name evidence="9" type="ORF">UFOPK2171_00826</name>
</gene>
<dbReference type="PANTHER" id="PTHR30619:SF1">
    <property type="entry name" value="RECOMBINATION PROTEIN 2"/>
    <property type="match status" value="1"/>
</dbReference>
<dbReference type="GO" id="GO:0030420">
    <property type="term" value="P:establishment of competence for transformation"/>
    <property type="evidence" value="ECO:0007669"/>
    <property type="project" value="InterPro"/>
</dbReference>
<reference evidence="9" key="1">
    <citation type="submission" date="2020-05" db="EMBL/GenBank/DDBJ databases">
        <authorList>
            <person name="Chiriac C."/>
            <person name="Salcher M."/>
            <person name="Ghai R."/>
            <person name="Kavagutti S V."/>
        </authorList>
    </citation>
    <scope>NUCLEOTIDE SEQUENCE</scope>
</reference>
<evidence type="ECO:0000256" key="4">
    <source>
        <dbReference type="ARBA" id="ARBA00022989"/>
    </source>
</evidence>
<dbReference type="NCBIfam" id="TIGR00361">
    <property type="entry name" value="ComEC_Rec2"/>
    <property type="match status" value="1"/>
</dbReference>
<evidence type="ECO:0000256" key="2">
    <source>
        <dbReference type="ARBA" id="ARBA00022475"/>
    </source>
</evidence>
<dbReference type="InterPro" id="IPR001279">
    <property type="entry name" value="Metallo-B-lactamas"/>
</dbReference>
<dbReference type="SUPFAM" id="SSF56281">
    <property type="entry name" value="Metallo-hydrolase/oxidoreductase"/>
    <property type="match status" value="1"/>
</dbReference>